<gene>
    <name evidence="1" type="ORF">QBC32DRAFT_355604</name>
</gene>
<organism evidence="1 2">
    <name type="scientific">Pseudoneurospora amorphoporcata</name>
    <dbReference type="NCBI Taxonomy" id="241081"/>
    <lineage>
        <taxon>Eukaryota</taxon>
        <taxon>Fungi</taxon>
        <taxon>Dikarya</taxon>
        <taxon>Ascomycota</taxon>
        <taxon>Pezizomycotina</taxon>
        <taxon>Sordariomycetes</taxon>
        <taxon>Sordariomycetidae</taxon>
        <taxon>Sordariales</taxon>
        <taxon>Sordariaceae</taxon>
        <taxon>Pseudoneurospora</taxon>
    </lineage>
</organism>
<reference evidence="1" key="1">
    <citation type="journal article" date="2023" name="Mol. Phylogenet. Evol.">
        <title>Genome-scale phylogeny and comparative genomics of the fungal order Sordariales.</title>
        <authorList>
            <person name="Hensen N."/>
            <person name="Bonometti L."/>
            <person name="Westerberg I."/>
            <person name="Brannstrom I.O."/>
            <person name="Guillou S."/>
            <person name="Cros-Aarteil S."/>
            <person name="Calhoun S."/>
            <person name="Haridas S."/>
            <person name="Kuo A."/>
            <person name="Mondo S."/>
            <person name="Pangilinan J."/>
            <person name="Riley R."/>
            <person name="LaButti K."/>
            <person name="Andreopoulos B."/>
            <person name="Lipzen A."/>
            <person name="Chen C."/>
            <person name="Yan M."/>
            <person name="Daum C."/>
            <person name="Ng V."/>
            <person name="Clum A."/>
            <person name="Steindorff A."/>
            <person name="Ohm R.A."/>
            <person name="Martin F."/>
            <person name="Silar P."/>
            <person name="Natvig D.O."/>
            <person name="Lalanne C."/>
            <person name="Gautier V."/>
            <person name="Ament-Velasquez S.L."/>
            <person name="Kruys A."/>
            <person name="Hutchinson M.I."/>
            <person name="Powell A.J."/>
            <person name="Barry K."/>
            <person name="Miller A.N."/>
            <person name="Grigoriev I.V."/>
            <person name="Debuchy R."/>
            <person name="Gladieux P."/>
            <person name="Hiltunen Thoren M."/>
            <person name="Johannesson H."/>
        </authorList>
    </citation>
    <scope>NUCLEOTIDE SEQUENCE</scope>
    <source>
        <strain evidence="1">CBS 626.80</strain>
    </source>
</reference>
<keyword evidence="2" id="KW-1185">Reference proteome</keyword>
<sequence length="62" mass="6883">MAAERDSPLPSVEAKQSLVVHNVEDFNTIITNNTDITNGHVRVSNPLSWLVTLYEQVAVAYN</sequence>
<name>A0AAN6NJN6_9PEZI</name>
<dbReference type="AlphaFoldDB" id="A0AAN6NJN6"/>
<evidence type="ECO:0000313" key="2">
    <source>
        <dbReference type="Proteomes" id="UP001303222"/>
    </source>
</evidence>
<accession>A0AAN6NJN6</accession>
<comment type="caution">
    <text evidence="1">The sequence shown here is derived from an EMBL/GenBank/DDBJ whole genome shotgun (WGS) entry which is preliminary data.</text>
</comment>
<reference evidence="1" key="2">
    <citation type="submission" date="2023-06" db="EMBL/GenBank/DDBJ databases">
        <authorList>
            <consortium name="Lawrence Berkeley National Laboratory"/>
            <person name="Mondo S.J."/>
            <person name="Hensen N."/>
            <person name="Bonometti L."/>
            <person name="Westerberg I."/>
            <person name="Brannstrom I.O."/>
            <person name="Guillou S."/>
            <person name="Cros-Aarteil S."/>
            <person name="Calhoun S."/>
            <person name="Haridas S."/>
            <person name="Kuo A."/>
            <person name="Pangilinan J."/>
            <person name="Riley R."/>
            <person name="Labutti K."/>
            <person name="Andreopoulos B."/>
            <person name="Lipzen A."/>
            <person name="Chen C."/>
            <person name="Yanf M."/>
            <person name="Daum C."/>
            <person name="Ng V."/>
            <person name="Clum A."/>
            <person name="Steindorff A."/>
            <person name="Ohm R."/>
            <person name="Martin F."/>
            <person name="Silar P."/>
            <person name="Natvig D."/>
            <person name="Lalanne C."/>
            <person name="Gautier V."/>
            <person name="Ament-Velasquez S.L."/>
            <person name="Kruys A."/>
            <person name="Hutchinson M.I."/>
            <person name="Powell A.J."/>
            <person name="Barry K."/>
            <person name="Miller A.N."/>
            <person name="Grigoriev I.V."/>
            <person name="Debuchy R."/>
            <person name="Gladieux P."/>
            <person name="Thoren M.H."/>
            <person name="Johannesson H."/>
        </authorList>
    </citation>
    <scope>NUCLEOTIDE SEQUENCE</scope>
    <source>
        <strain evidence="1">CBS 626.80</strain>
    </source>
</reference>
<protein>
    <submittedName>
        <fullName evidence="1">Uncharacterized protein</fullName>
    </submittedName>
</protein>
<proteinExistence type="predicted"/>
<evidence type="ECO:0000313" key="1">
    <source>
        <dbReference type="EMBL" id="KAK3947049.1"/>
    </source>
</evidence>
<dbReference type="EMBL" id="MU859431">
    <property type="protein sequence ID" value="KAK3947049.1"/>
    <property type="molecule type" value="Genomic_DNA"/>
</dbReference>
<dbReference type="Proteomes" id="UP001303222">
    <property type="component" value="Unassembled WGS sequence"/>
</dbReference>